<accession>A0A6C0KAY5</accession>
<evidence type="ECO:0000256" key="1">
    <source>
        <dbReference type="SAM" id="MobiDB-lite"/>
    </source>
</evidence>
<feature type="compositionally biased region" description="Basic residues" evidence="1">
    <location>
        <begin position="81"/>
        <end position="92"/>
    </location>
</feature>
<feature type="region of interest" description="Disordered" evidence="1">
    <location>
        <begin position="26"/>
        <end position="46"/>
    </location>
</feature>
<evidence type="ECO:0000313" key="2">
    <source>
        <dbReference type="EMBL" id="QHU15175.1"/>
    </source>
</evidence>
<proteinExistence type="predicted"/>
<protein>
    <submittedName>
        <fullName evidence="2">Uncharacterized protein</fullName>
    </submittedName>
</protein>
<name>A0A6C0KAY5_9ZZZZ</name>
<reference evidence="2" key="1">
    <citation type="journal article" date="2020" name="Nature">
        <title>Giant virus diversity and host interactions through global metagenomics.</title>
        <authorList>
            <person name="Schulz F."/>
            <person name="Roux S."/>
            <person name="Paez-Espino D."/>
            <person name="Jungbluth S."/>
            <person name="Walsh D.A."/>
            <person name="Denef V.J."/>
            <person name="McMahon K.D."/>
            <person name="Konstantinidis K.T."/>
            <person name="Eloe-Fadrosh E.A."/>
            <person name="Kyrpides N.C."/>
            <person name="Woyke T."/>
        </authorList>
    </citation>
    <scope>NUCLEOTIDE SEQUENCE</scope>
    <source>
        <strain evidence="2">GVMAG-S-1102244-55</strain>
    </source>
</reference>
<feature type="region of interest" description="Disordered" evidence="1">
    <location>
        <begin position="64"/>
        <end position="122"/>
    </location>
</feature>
<feature type="compositionally biased region" description="Polar residues" evidence="1">
    <location>
        <begin position="93"/>
        <end position="115"/>
    </location>
</feature>
<dbReference type="AlphaFoldDB" id="A0A6C0KAY5"/>
<sequence length="169" mass="18365">MAASNPRYLIDWRSTMTLIPRDYNTKSCGDPGKTFRGPHARVENSINRDDPCAGKYLDGTWKKHKAVAKPGPTTDTSSRIARIKKLQTRTRTRVGTQSNGGTQRGAHSTVENGSNGADPRSHRAQLFGNYGKVVPGQTSGRGGDSSDVIYFKNVFDRVSLNQPATGGDN</sequence>
<organism evidence="2">
    <name type="scientific">viral metagenome</name>
    <dbReference type="NCBI Taxonomy" id="1070528"/>
    <lineage>
        <taxon>unclassified sequences</taxon>
        <taxon>metagenomes</taxon>
        <taxon>organismal metagenomes</taxon>
    </lineage>
</organism>
<dbReference type="EMBL" id="MN740851">
    <property type="protein sequence ID" value="QHU15175.1"/>
    <property type="molecule type" value="Genomic_DNA"/>
</dbReference>